<dbReference type="Proteomes" id="UP000297693">
    <property type="component" value="Unassembled WGS sequence"/>
</dbReference>
<comment type="caution">
    <text evidence="3">The sequence shown here is derived from an EMBL/GenBank/DDBJ whole genome shotgun (WGS) entry which is preliminary data.</text>
</comment>
<dbReference type="OrthoDB" id="306388at2"/>
<dbReference type="AlphaFoldDB" id="A0A4R9KBT9"/>
<dbReference type="FunFam" id="3.40.50.720:FF:000084">
    <property type="entry name" value="Short-chain dehydrogenase reductase"/>
    <property type="match status" value="1"/>
</dbReference>
<dbReference type="Pfam" id="PF13561">
    <property type="entry name" value="adh_short_C2"/>
    <property type="match status" value="1"/>
</dbReference>
<dbReference type="PANTHER" id="PTHR24321">
    <property type="entry name" value="DEHYDROGENASES, SHORT CHAIN"/>
    <property type="match status" value="1"/>
</dbReference>
<dbReference type="InterPro" id="IPR020904">
    <property type="entry name" value="Sc_DH/Rdtase_CS"/>
</dbReference>
<protein>
    <submittedName>
        <fullName evidence="3">SDR family oxidoreductase</fullName>
    </submittedName>
</protein>
<dbReference type="RefSeq" id="WP_135622060.1">
    <property type="nucleotide sequence ID" value="NZ_RQGD01000010.1"/>
</dbReference>
<reference evidence="3" key="1">
    <citation type="journal article" date="2019" name="PLoS Negl. Trop. Dis.">
        <title>Revisiting the worldwide diversity of Leptospira species in the environment.</title>
        <authorList>
            <person name="Vincent A.T."/>
            <person name="Schiettekatte O."/>
            <person name="Bourhy P."/>
            <person name="Veyrier F.J."/>
            <person name="Picardeau M."/>
        </authorList>
    </citation>
    <scope>NUCLEOTIDE SEQUENCE [LARGE SCALE GENOMIC DNA]</scope>
    <source>
        <strain evidence="3">201702476</strain>
    </source>
</reference>
<evidence type="ECO:0000256" key="1">
    <source>
        <dbReference type="ARBA" id="ARBA00006484"/>
    </source>
</evidence>
<dbReference type="PRINTS" id="PR00081">
    <property type="entry name" value="GDHRDH"/>
</dbReference>
<dbReference type="Gene3D" id="3.40.50.720">
    <property type="entry name" value="NAD(P)-binding Rossmann-like Domain"/>
    <property type="match status" value="1"/>
</dbReference>
<name>A0A4R9KBT9_9LEPT</name>
<dbReference type="PANTHER" id="PTHR24321:SF11">
    <property type="entry name" value="BLR0893 PROTEIN"/>
    <property type="match status" value="1"/>
</dbReference>
<dbReference type="PRINTS" id="PR00080">
    <property type="entry name" value="SDRFAMILY"/>
</dbReference>
<comment type="similarity">
    <text evidence="1">Belongs to the short-chain dehydrogenases/reductases (SDR) family.</text>
</comment>
<dbReference type="InterPro" id="IPR036291">
    <property type="entry name" value="NAD(P)-bd_dom_sf"/>
</dbReference>
<evidence type="ECO:0000313" key="3">
    <source>
        <dbReference type="EMBL" id="TGL62294.1"/>
    </source>
</evidence>
<organism evidence="3 4">
    <name type="scientific">Leptospira ognonensis</name>
    <dbReference type="NCBI Taxonomy" id="2484945"/>
    <lineage>
        <taxon>Bacteria</taxon>
        <taxon>Pseudomonadati</taxon>
        <taxon>Spirochaetota</taxon>
        <taxon>Spirochaetia</taxon>
        <taxon>Leptospirales</taxon>
        <taxon>Leptospiraceae</taxon>
        <taxon>Leptospira</taxon>
    </lineage>
</organism>
<sequence>MKEFDGKIALVTGSTSGLGLEIASDLANRGATLILSGRREENGRTALSEILKVSPNSSFIRCDISKPEEITKLFSEIFSKYGKLDLAVNNAGLLGTIAMIDKYPDELAHAVINTNVAGTWLCLKEEVKLMKVNGGAIVNVGSATSLVGYKGNAVYSATKHAIVGLTKSVALEYAHKKIRVNAVCPGVIETDMSDIILNAFGKPEETRKIIEGMHPLGRMASPGEIAKSCIWLLGESASFVTGVALPVDGGWTAV</sequence>
<dbReference type="SUPFAM" id="SSF51735">
    <property type="entry name" value="NAD(P)-binding Rossmann-fold domains"/>
    <property type="match status" value="1"/>
</dbReference>
<keyword evidence="4" id="KW-1185">Reference proteome</keyword>
<dbReference type="GO" id="GO:0016491">
    <property type="term" value="F:oxidoreductase activity"/>
    <property type="evidence" value="ECO:0007669"/>
    <property type="project" value="UniProtKB-KW"/>
</dbReference>
<keyword evidence="2" id="KW-0560">Oxidoreductase</keyword>
<evidence type="ECO:0000256" key="2">
    <source>
        <dbReference type="ARBA" id="ARBA00023002"/>
    </source>
</evidence>
<dbReference type="InterPro" id="IPR002347">
    <property type="entry name" value="SDR_fam"/>
</dbReference>
<dbReference type="PROSITE" id="PS00061">
    <property type="entry name" value="ADH_SHORT"/>
    <property type="match status" value="1"/>
</dbReference>
<dbReference type="CDD" id="cd05233">
    <property type="entry name" value="SDR_c"/>
    <property type="match status" value="1"/>
</dbReference>
<evidence type="ECO:0000313" key="4">
    <source>
        <dbReference type="Proteomes" id="UP000297693"/>
    </source>
</evidence>
<proteinExistence type="inferred from homology"/>
<accession>A0A4R9KBT9</accession>
<dbReference type="EMBL" id="RQGD01000010">
    <property type="protein sequence ID" value="TGL62294.1"/>
    <property type="molecule type" value="Genomic_DNA"/>
</dbReference>
<gene>
    <name evidence="3" type="ORF">EHQ58_03585</name>
</gene>